<evidence type="ECO:0000313" key="2">
    <source>
        <dbReference type="Proteomes" id="UP000789901"/>
    </source>
</evidence>
<dbReference type="Proteomes" id="UP000789901">
    <property type="component" value="Unassembled WGS sequence"/>
</dbReference>
<protein>
    <submittedName>
        <fullName evidence="1">20999_t:CDS:1</fullName>
    </submittedName>
</protein>
<proteinExistence type="predicted"/>
<reference evidence="1 2" key="1">
    <citation type="submission" date="2021-06" db="EMBL/GenBank/DDBJ databases">
        <authorList>
            <person name="Kallberg Y."/>
            <person name="Tangrot J."/>
            <person name="Rosling A."/>
        </authorList>
    </citation>
    <scope>NUCLEOTIDE SEQUENCE [LARGE SCALE GENOMIC DNA]</scope>
    <source>
        <strain evidence="1 2">120-4 pot B 10/14</strain>
    </source>
</reference>
<keyword evidence="2" id="KW-1185">Reference proteome</keyword>
<gene>
    <name evidence="1" type="ORF">GMARGA_LOCUS15657</name>
</gene>
<dbReference type="EMBL" id="CAJVQB010010913">
    <property type="protein sequence ID" value="CAG8743815.1"/>
    <property type="molecule type" value="Genomic_DNA"/>
</dbReference>
<accession>A0ABN7V999</accession>
<organism evidence="1 2">
    <name type="scientific">Gigaspora margarita</name>
    <dbReference type="NCBI Taxonomy" id="4874"/>
    <lineage>
        <taxon>Eukaryota</taxon>
        <taxon>Fungi</taxon>
        <taxon>Fungi incertae sedis</taxon>
        <taxon>Mucoromycota</taxon>
        <taxon>Glomeromycotina</taxon>
        <taxon>Glomeromycetes</taxon>
        <taxon>Diversisporales</taxon>
        <taxon>Gigasporaceae</taxon>
        <taxon>Gigaspora</taxon>
    </lineage>
</organism>
<comment type="caution">
    <text evidence="1">The sequence shown here is derived from an EMBL/GenBank/DDBJ whole genome shotgun (WGS) entry which is preliminary data.</text>
</comment>
<sequence length="154" mass="18350">MMERHKNAVIWIQQHINLGSQITKFYKQLCNETLINPIIYTYQQVFYWVHKFLRKLYATDVSNQVKSAMNFLEQKELVDEKYKVVQYQENDFVHSLGFTTFFYHLKGSINEVIINSTFKTNQEQFELFIINVNCGGYGVPLAYLYVDMYMAPEE</sequence>
<name>A0ABN7V999_GIGMA</name>
<evidence type="ECO:0000313" key="1">
    <source>
        <dbReference type="EMBL" id="CAG8743815.1"/>
    </source>
</evidence>